<dbReference type="InterPro" id="IPR003166">
    <property type="entry name" value="TFIIE_bsu_DNA-bd"/>
</dbReference>
<evidence type="ECO:0000313" key="10">
    <source>
        <dbReference type="EMBL" id="CAG6718888.1"/>
    </source>
</evidence>
<dbReference type="GO" id="GO:0001097">
    <property type="term" value="F:TFIIH-class transcription factor complex binding"/>
    <property type="evidence" value="ECO:0007669"/>
    <property type="project" value="TreeGrafter"/>
</dbReference>
<feature type="compositionally biased region" description="Basic residues" evidence="8">
    <location>
        <begin position="262"/>
        <end position="274"/>
    </location>
</feature>
<feature type="compositionally biased region" description="Basic and acidic residues" evidence="8">
    <location>
        <begin position="22"/>
        <end position="46"/>
    </location>
</feature>
<evidence type="ECO:0000256" key="6">
    <source>
        <dbReference type="ARBA" id="ARBA00025581"/>
    </source>
</evidence>
<dbReference type="PANTHER" id="PTHR12716:SF8">
    <property type="entry name" value="TRANSCRIPTION INITIATION FACTOR IIE SUBUNIT BETA"/>
    <property type="match status" value="1"/>
</dbReference>
<protein>
    <recommendedName>
        <fullName evidence="7">Transcription initiation factor IIE subunit beta</fullName>
    </recommendedName>
</protein>
<keyword evidence="5 7" id="KW-0539">Nucleus</keyword>
<dbReference type="EMBL" id="HBUF01357982">
    <property type="protein sequence ID" value="CAG6718886.1"/>
    <property type="molecule type" value="Transcribed_RNA"/>
</dbReference>
<dbReference type="InterPro" id="IPR040501">
    <property type="entry name" value="TFA2_Winged_2"/>
</dbReference>
<dbReference type="Pfam" id="PF18121">
    <property type="entry name" value="TFA2_Winged_2"/>
    <property type="match status" value="1"/>
</dbReference>
<dbReference type="EMBL" id="HBUF01334352">
    <property type="protein sequence ID" value="CAG6697617.1"/>
    <property type="molecule type" value="Transcribed_RNA"/>
</dbReference>
<dbReference type="SUPFAM" id="SSF46785">
    <property type="entry name" value="Winged helix' DNA-binding domain"/>
    <property type="match status" value="1"/>
</dbReference>
<dbReference type="CDD" id="cd07977">
    <property type="entry name" value="TFIIE_beta_winged_helix"/>
    <property type="match status" value="1"/>
</dbReference>
<dbReference type="PANTHER" id="PTHR12716">
    <property type="entry name" value="TRANSCRIPTION INITIATION FACTOR IIE, BETA SUBUNIT"/>
    <property type="match status" value="1"/>
</dbReference>
<feature type="region of interest" description="Disordered" evidence="8">
    <location>
        <begin position="259"/>
        <end position="280"/>
    </location>
</feature>
<accession>A0A8D8Y300</accession>
<organism evidence="10">
    <name type="scientific">Cacopsylla melanoneura</name>
    <dbReference type="NCBI Taxonomy" id="428564"/>
    <lineage>
        <taxon>Eukaryota</taxon>
        <taxon>Metazoa</taxon>
        <taxon>Ecdysozoa</taxon>
        <taxon>Arthropoda</taxon>
        <taxon>Hexapoda</taxon>
        <taxon>Insecta</taxon>
        <taxon>Pterygota</taxon>
        <taxon>Neoptera</taxon>
        <taxon>Paraneoptera</taxon>
        <taxon>Hemiptera</taxon>
        <taxon>Sternorrhyncha</taxon>
        <taxon>Psylloidea</taxon>
        <taxon>Psyllidae</taxon>
        <taxon>Psyllinae</taxon>
        <taxon>Cacopsylla</taxon>
    </lineage>
</organism>
<dbReference type="GO" id="GO:0006367">
    <property type="term" value="P:transcription initiation at RNA polymerase II promoter"/>
    <property type="evidence" value="ECO:0007669"/>
    <property type="project" value="UniProtKB-UniRule"/>
</dbReference>
<dbReference type="GO" id="GO:0005673">
    <property type="term" value="C:transcription factor TFIIE complex"/>
    <property type="evidence" value="ECO:0007669"/>
    <property type="project" value="UniProtKB-UniRule"/>
</dbReference>
<dbReference type="PIRSF" id="PIRSF016398">
    <property type="entry name" value="TFIIE-beta"/>
    <property type="match status" value="1"/>
</dbReference>
<dbReference type="EMBL" id="HBUF01559030">
    <property type="protein sequence ID" value="CAG6761405.1"/>
    <property type="molecule type" value="Transcribed_RNA"/>
</dbReference>
<evidence type="ECO:0000256" key="3">
    <source>
        <dbReference type="ARBA" id="ARBA00023125"/>
    </source>
</evidence>
<dbReference type="Gene3D" id="1.10.10.10">
    <property type="entry name" value="Winged helix-like DNA-binding domain superfamily/Winged helix DNA-binding domain"/>
    <property type="match status" value="1"/>
</dbReference>
<dbReference type="EMBL" id="HBUF01357984">
    <property type="protein sequence ID" value="CAG6718888.1"/>
    <property type="molecule type" value="Transcribed_RNA"/>
</dbReference>
<dbReference type="PROSITE" id="PS51351">
    <property type="entry name" value="TFIIE_BETA_C"/>
    <property type="match status" value="1"/>
</dbReference>
<dbReference type="EMBL" id="HBUF01357983">
    <property type="protein sequence ID" value="CAG6718887.1"/>
    <property type="molecule type" value="Transcribed_RNA"/>
</dbReference>
<dbReference type="EMBL" id="HBUF01140525">
    <property type="protein sequence ID" value="CAG6646183.1"/>
    <property type="molecule type" value="Transcribed_RNA"/>
</dbReference>
<keyword evidence="2 7" id="KW-0805">Transcription regulation</keyword>
<proteinExistence type="inferred from homology"/>
<feature type="region of interest" description="Disordered" evidence="8">
    <location>
        <begin position="1"/>
        <end position="69"/>
    </location>
</feature>
<dbReference type="EMBL" id="HBUF01140527">
    <property type="protein sequence ID" value="CAG6646189.1"/>
    <property type="molecule type" value="Transcribed_RNA"/>
</dbReference>
<dbReference type="InterPro" id="IPR036390">
    <property type="entry name" value="WH_DNA-bd_sf"/>
</dbReference>
<evidence type="ECO:0000256" key="2">
    <source>
        <dbReference type="ARBA" id="ARBA00023015"/>
    </source>
</evidence>
<dbReference type="AlphaFoldDB" id="A0A8D8Y300"/>
<dbReference type="InterPro" id="IPR036388">
    <property type="entry name" value="WH-like_DNA-bd_sf"/>
</dbReference>
<dbReference type="EMBL" id="HBUF01334351">
    <property type="protein sequence ID" value="CAG6697616.1"/>
    <property type="molecule type" value="Transcribed_RNA"/>
</dbReference>
<reference evidence="10" key="1">
    <citation type="submission" date="2021-05" db="EMBL/GenBank/DDBJ databases">
        <authorList>
            <person name="Alioto T."/>
            <person name="Alioto T."/>
            <person name="Gomez Garrido J."/>
        </authorList>
    </citation>
    <scope>NUCLEOTIDE SEQUENCE</scope>
</reference>
<evidence type="ECO:0000256" key="5">
    <source>
        <dbReference type="ARBA" id="ARBA00023242"/>
    </source>
</evidence>
<comment type="similarity">
    <text evidence="7">Belongs to the TFIIE beta subunit family.</text>
</comment>
<comment type="subunit">
    <text evidence="7">Tetramer of two alpha and two beta chains.</text>
</comment>
<name>A0A8D8Y300_9HEMI</name>
<feature type="compositionally biased region" description="Low complexity" evidence="8">
    <location>
        <begin position="47"/>
        <end position="67"/>
    </location>
</feature>
<keyword evidence="3 7" id="KW-0238">DNA-binding</keyword>
<dbReference type="Pfam" id="PF02186">
    <property type="entry name" value="TFIIE_beta"/>
    <property type="match status" value="1"/>
</dbReference>
<dbReference type="EMBL" id="HBUF01140526">
    <property type="protein sequence ID" value="CAG6646186.1"/>
    <property type="molecule type" value="Transcribed_RNA"/>
</dbReference>
<sequence length="293" mass="33727">MDPALLRERDLFKKKALSTPTVEKRKVDTSKDEPWKSKKTKKESSSKETSSSSSSSLGSSSNTSYKTMSGSSQYKFGVLAKIVKHMKQRHQDGDDHPLTIDEILDETNQLDVGNKVKTWLSTEALQNNPKLEVIDGNRFLFKSVFKLKDRKGLLKLLKQHDLKGIGGVLLDDVRESLPHCEKALKHLSLQNEIIYVTRPADKRKVMFYNDKSAQLDLDEDFQKLWRSISVDGMDHDKIKEYLEKQGIRPIQDHGFKKPIMPGRKKNMNRKKQFKKPRDNEHLADVLENYETVS</sequence>
<evidence type="ECO:0000256" key="4">
    <source>
        <dbReference type="ARBA" id="ARBA00023163"/>
    </source>
</evidence>
<comment type="function">
    <text evidence="6 7">Recruits TFIIH to the initiation complex and stimulates the RNA polymerase II C-terminal domain kinase and DNA-dependent ATPase activities of TFIIH. Both TFIIH and TFIIE are required for promoter clearance by RNA polymerase.</text>
</comment>
<evidence type="ECO:0000256" key="8">
    <source>
        <dbReference type="SAM" id="MobiDB-lite"/>
    </source>
</evidence>
<evidence type="ECO:0000259" key="9">
    <source>
        <dbReference type="PROSITE" id="PS51351"/>
    </source>
</evidence>
<keyword evidence="4 7" id="KW-0804">Transcription</keyword>
<feature type="compositionally biased region" description="Basic and acidic residues" evidence="8">
    <location>
        <begin position="1"/>
        <end position="13"/>
    </location>
</feature>
<evidence type="ECO:0000256" key="7">
    <source>
        <dbReference type="PIRNR" id="PIRNR016398"/>
    </source>
</evidence>
<dbReference type="InterPro" id="IPR016656">
    <property type="entry name" value="TFIIE-bsu"/>
</dbReference>
<dbReference type="GO" id="GO:0003677">
    <property type="term" value="F:DNA binding"/>
    <property type="evidence" value="ECO:0007669"/>
    <property type="project" value="UniProtKB-UniRule"/>
</dbReference>
<feature type="domain" description="TFIIE beta" evidence="9">
    <location>
        <begin position="67"/>
        <end position="148"/>
    </location>
</feature>
<evidence type="ECO:0000256" key="1">
    <source>
        <dbReference type="ARBA" id="ARBA00004123"/>
    </source>
</evidence>
<dbReference type="FunFam" id="1.10.10.10:FF:000177">
    <property type="entry name" value="Transcription initiation factor IIE subunit beta"/>
    <property type="match status" value="1"/>
</dbReference>
<comment type="subcellular location">
    <subcellularLocation>
        <location evidence="1 7">Nucleus</location>
    </subcellularLocation>
</comment>